<proteinExistence type="predicted"/>
<dbReference type="SMART" id="SM00342">
    <property type="entry name" value="HTH_ARAC"/>
    <property type="match status" value="1"/>
</dbReference>
<evidence type="ECO:0000256" key="2">
    <source>
        <dbReference type="ARBA" id="ARBA00023125"/>
    </source>
</evidence>
<dbReference type="Gene3D" id="1.10.10.60">
    <property type="entry name" value="Homeodomain-like"/>
    <property type="match status" value="2"/>
</dbReference>
<evidence type="ECO:0000259" key="5">
    <source>
        <dbReference type="PROSITE" id="PS01124"/>
    </source>
</evidence>
<dbReference type="PROSITE" id="PS01124">
    <property type="entry name" value="HTH_ARAC_FAMILY_2"/>
    <property type="match status" value="1"/>
</dbReference>
<organism evidence="6 7">
    <name type="scientific">Paenibacillus elgii</name>
    <dbReference type="NCBI Taxonomy" id="189691"/>
    <lineage>
        <taxon>Bacteria</taxon>
        <taxon>Bacillati</taxon>
        <taxon>Bacillota</taxon>
        <taxon>Bacilli</taxon>
        <taxon>Bacillales</taxon>
        <taxon>Paenibacillaceae</taxon>
        <taxon>Paenibacillus</taxon>
    </lineage>
</organism>
<evidence type="ECO:0000256" key="1">
    <source>
        <dbReference type="ARBA" id="ARBA00023015"/>
    </source>
</evidence>
<dbReference type="InterPro" id="IPR009057">
    <property type="entry name" value="Homeodomain-like_sf"/>
</dbReference>
<gene>
    <name evidence="6" type="ORF">C8Z91_05820</name>
</gene>
<keyword evidence="2" id="KW-0238">DNA-binding</keyword>
<keyword evidence="3" id="KW-0804">Transcription</keyword>
<dbReference type="SUPFAM" id="SSF46689">
    <property type="entry name" value="Homeodomain-like"/>
    <property type="match status" value="2"/>
</dbReference>
<evidence type="ECO:0000256" key="3">
    <source>
        <dbReference type="ARBA" id="ARBA00023163"/>
    </source>
</evidence>
<dbReference type="Pfam" id="PF12833">
    <property type="entry name" value="HTH_18"/>
    <property type="match status" value="1"/>
</dbReference>
<evidence type="ECO:0000256" key="4">
    <source>
        <dbReference type="SAM" id="MobiDB-lite"/>
    </source>
</evidence>
<keyword evidence="1" id="KW-0805">Transcription regulation</keyword>
<feature type="domain" description="HTH araC/xylS-type" evidence="5">
    <location>
        <begin position="233"/>
        <end position="330"/>
    </location>
</feature>
<dbReference type="AlphaFoldDB" id="A0A2T6G783"/>
<protein>
    <recommendedName>
        <fullName evidence="5">HTH araC/xylS-type domain-containing protein</fullName>
    </recommendedName>
</protein>
<accession>A0A2T6G783</accession>
<dbReference type="InterPro" id="IPR018060">
    <property type="entry name" value="HTH_AraC"/>
</dbReference>
<comment type="caution">
    <text evidence="6">The sequence shown here is derived from an EMBL/GenBank/DDBJ whole genome shotgun (WGS) entry which is preliminary data.</text>
</comment>
<reference evidence="6 7" key="1">
    <citation type="submission" date="2018-03" db="EMBL/GenBank/DDBJ databases">
        <title>Genome sequence of Paenibacillus elgii strain AC13 an antimicrobial compound producing bacteria.</title>
        <authorList>
            <person name="Kurokawa A.S."/>
            <person name="Araujo J.F."/>
            <person name="Costa R.A."/>
            <person name="Ortega D.B."/>
            <person name="Pires A.S."/>
            <person name="Pappas G.J.Jr."/>
            <person name="Franco O.L."/>
            <person name="Barreto C."/>
            <person name="Magalhaes B.S."/>
            <person name="Kruger R.H."/>
        </authorList>
    </citation>
    <scope>NUCLEOTIDE SEQUENCE [LARGE SCALE GENOMIC DNA]</scope>
    <source>
        <strain evidence="6 7">AC13</strain>
    </source>
</reference>
<dbReference type="Proteomes" id="UP000244184">
    <property type="component" value="Unassembled WGS sequence"/>
</dbReference>
<name>A0A2T6G783_9BACL</name>
<evidence type="ECO:0000313" key="6">
    <source>
        <dbReference type="EMBL" id="PUA40016.1"/>
    </source>
</evidence>
<feature type="region of interest" description="Disordered" evidence="4">
    <location>
        <begin position="1"/>
        <end position="26"/>
    </location>
</feature>
<dbReference type="GO" id="GO:0003700">
    <property type="term" value="F:DNA-binding transcription factor activity"/>
    <property type="evidence" value="ECO:0007669"/>
    <property type="project" value="InterPro"/>
</dbReference>
<dbReference type="GO" id="GO:0043565">
    <property type="term" value="F:sequence-specific DNA binding"/>
    <property type="evidence" value="ECO:0007669"/>
    <property type="project" value="InterPro"/>
</dbReference>
<dbReference type="EMBL" id="PYHP01000018">
    <property type="protein sequence ID" value="PUA40016.1"/>
    <property type="molecule type" value="Genomic_DNA"/>
</dbReference>
<dbReference type="PANTHER" id="PTHR43280">
    <property type="entry name" value="ARAC-FAMILY TRANSCRIPTIONAL REGULATOR"/>
    <property type="match status" value="1"/>
</dbReference>
<feature type="compositionally biased region" description="Basic and acidic residues" evidence="4">
    <location>
        <begin position="1"/>
        <end position="21"/>
    </location>
</feature>
<dbReference type="PANTHER" id="PTHR43280:SF2">
    <property type="entry name" value="HTH-TYPE TRANSCRIPTIONAL REGULATOR EXSA"/>
    <property type="match status" value="1"/>
</dbReference>
<sequence>MSLEQEKSQDAPKLSRKEPPCKHGIVGVYPGDSRRVRCAHRQRERFAPKQRRASMNGIDMTHIELRDAGLRATGFYSFGGGGHNEVPSGRKNGEAYLLLLALKGRGELRMDAESFVVLSGYYYLVPPEYGCKLALSTEGRALGVRFELCDGGLERIVRAMPWTGACGSAAVSDIEYWLQAGGLPGDTDDPLASYRMDAAVKTVLLTLARLGTGRKPLTHELRSEQALSGGGPFPMADYIRNHYAAKVTLDDMAKRFGFHPHYIIRMFNRRLGMSPIQYLQEVRLLKAMELLETTSMTVTEISESVGWTTSYFSRLFHERKGESPSQFRKKKMKSAVSAMKHV</sequence>
<evidence type="ECO:0000313" key="7">
    <source>
        <dbReference type="Proteomes" id="UP000244184"/>
    </source>
</evidence>